<dbReference type="EMBL" id="JAUSUK010000002">
    <property type="protein sequence ID" value="MDQ0326883.1"/>
    <property type="molecule type" value="Genomic_DNA"/>
</dbReference>
<dbReference type="Proteomes" id="UP001230253">
    <property type="component" value="Unassembled WGS sequence"/>
</dbReference>
<dbReference type="PIRSF" id="PIRSF035865">
    <property type="entry name" value="UCP035865"/>
    <property type="match status" value="1"/>
</dbReference>
<gene>
    <name evidence="1" type="ORF">J2R99_002752</name>
</gene>
<evidence type="ECO:0000313" key="2">
    <source>
        <dbReference type="Proteomes" id="UP001230253"/>
    </source>
</evidence>
<dbReference type="Pfam" id="PF10098">
    <property type="entry name" value="DUF2336"/>
    <property type="match status" value="1"/>
</dbReference>
<organism evidence="1 2">
    <name type="scientific">Rhodopseudomonas julia</name>
    <dbReference type="NCBI Taxonomy" id="200617"/>
    <lineage>
        <taxon>Bacteria</taxon>
        <taxon>Pseudomonadati</taxon>
        <taxon>Pseudomonadota</taxon>
        <taxon>Alphaproteobacteria</taxon>
        <taxon>Hyphomicrobiales</taxon>
        <taxon>Nitrobacteraceae</taxon>
        <taxon>Rhodopseudomonas</taxon>
    </lineage>
</organism>
<evidence type="ECO:0000313" key="1">
    <source>
        <dbReference type="EMBL" id="MDQ0326883.1"/>
    </source>
</evidence>
<comment type="caution">
    <text evidence="1">The sequence shown here is derived from an EMBL/GenBank/DDBJ whole genome shotgun (WGS) entry which is preliminary data.</text>
</comment>
<sequence length="381" mass="41015">MMIVERFLTWIESAAPRRRVEAASALARAFLTSELSPEEHDGLEAAMTILLDDPNRRVRLALAEQLADSEMAPHHVILALSADHFEVATIVVEHSPLLLDGELVDLVATREPEVQAAIARRRTVSRALAAAIAEVGCLEAVMDLLCNDGACVARFSLDRIVARYGHEAELREMLLARSDLPVGVRQVLLEDLADSLCAFVTAKGWLSPVQARAVADETLERAALVLAEDAGPAGLVQLINRLLDSAQLTPVLLVRAAVCGQIDFFEQAIAALADMPRRRVSALVAAGRSSGLGALLRKAGLPASAVPVIVTVMEVLRDLDCEVGSGHDYRRATRLIDAVLLRYGAQPTGELDDLLALLRRLAMDAKRDAARGYALQIKAAA</sequence>
<proteinExistence type="predicted"/>
<keyword evidence="2" id="KW-1185">Reference proteome</keyword>
<name>A0ABU0C8M6_9BRAD</name>
<dbReference type="InterPro" id="IPR014598">
    <property type="entry name" value="UCP035865"/>
</dbReference>
<reference evidence="1 2" key="1">
    <citation type="submission" date="2023-07" db="EMBL/GenBank/DDBJ databases">
        <title>Genomic Encyclopedia of Type Strains, Phase IV (KMG-IV): sequencing the most valuable type-strain genomes for metagenomic binning, comparative biology and taxonomic classification.</title>
        <authorList>
            <person name="Goeker M."/>
        </authorList>
    </citation>
    <scope>NUCLEOTIDE SEQUENCE [LARGE SCALE GENOMIC DNA]</scope>
    <source>
        <strain evidence="1 2">DSM 11549</strain>
    </source>
</reference>
<dbReference type="InterPro" id="IPR019285">
    <property type="entry name" value="DUF2336"/>
</dbReference>
<accession>A0ABU0C8M6</accession>
<protein>
    <submittedName>
        <fullName evidence="1">Uncharacterized protein (DUF2336 family)</fullName>
    </submittedName>
</protein>